<reference evidence="11" key="1">
    <citation type="submission" date="2022-11" db="EMBL/GenBank/DDBJ databases">
        <authorList>
            <person name="Hyden B.L."/>
            <person name="Feng K."/>
            <person name="Yates T."/>
            <person name="Jawdy S."/>
            <person name="Smart L.B."/>
            <person name="Muchero W."/>
        </authorList>
    </citation>
    <scope>NUCLEOTIDE SEQUENCE</scope>
    <source>
        <tissue evidence="11">Shoot tip</tissue>
    </source>
</reference>
<dbReference type="NCBIfam" id="NF000658">
    <property type="entry name" value="PRK00029.1"/>
    <property type="match status" value="1"/>
</dbReference>
<evidence type="ECO:0000256" key="9">
    <source>
        <dbReference type="ARBA" id="ARBA00031547"/>
    </source>
</evidence>
<gene>
    <name evidence="11" type="ORF">OIU79_009406</name>
</gene>
<dbReference type="InterPro" id="IPR003846">
    <property type="entry name" value="SelO"/>
</dbReference>
<comment type="caution">
    <text evidence="11">The sequence shown here is derived from an EMBL/GenBank/DDBJ whole genome shotgun (WGS) entry which is preliminary data.</text>
</comment>
<accession>A0A9Q0TKT4</accession>
<comment type="similarity">
    <text evidence="2">Belongs to the SELO family.</text>
</comment>
<evidence type="ECO:0000256" key="7">
    <source>
        <dbReference type="ARBA" id="ARBA00022840"/>
    </source>
</evidence>
<name>A0A9Q0TKT4_SALPP</name>
<protein>
    <recommendedName>
        <fullName evidence="9">Selenoprotein O</fullName>
    </recommendedName>
</protein>
<feature type="region of interest" description="Disordered" evidence="10">
    <location>
        <begin position="47"/>
        <end position="80"/>
    </location>
</feature>
<dbReference type="OrthoDB" id="10254721at2759"/>
<proteinExistence type="inferred from homology"/>
<evidence type="ECO:0000256" key="4">
    <source>
        <dbReference type="ARBA" id="ARBA00022695"/>
    </source>
</evidence>
<keyword evidence="8" id="KW-0460">Magnesium</keyword>
<keyword evidence="6" id="KW-0547">Nucleotide-binding</keyword>
<dbReference type="Pfam" id="PF02696">
    <property type="entry name" value="SelO"/>
    <property type="match status" value="2"/>
</dbReference>
<evidence type="ECO:0000256" key="3">
    <source>
        <dbReference type="ARBA" id="ARBA00022679"/>
    </source>
</evidence>
<organism evidence="11 12">
    <name type="scientific">Salix purpurea</name>
    <name type="common">Purple osier willow</name>
    <dbReference type="NCBI Taxonomy" id="77065"/>
    <lineage>
        <taxon>Eukaryota</taxon>
        <taxon>Viridiplantae</taxon>
        <taxon>Streptophyta</taxon>
        <taxon>Embryophyta</taxon>
        <taxon>Tracheophyta</taxon>
        <taxon>Spermatophyta</taxon>
        <taxon>Magnoliopsida</taxon>
        <taxon>eudicotyledons</taxon>
        <taxon>Gunneridae</taxon>
        <taxon>Pentapetalae</taxon>
        <taxon>rosids</taxon>
        <taxon>fabids</taxon>
        <taxon>Malpighiales</taxon>
        <taxon>Salicaceae</taxon>
        <taxon>Saliceae</taxon>
        <taxon>Salix</taxon>
    </lineage>
</organism>
<evidence type="ECO:0000256" key="8">
    <source>
        <dbReference type="ARBA" id="ARBA00022842"/>
    </source>
</evidence>
<comment type="cofactor">
    <cofactor evidence="1">
        <name>Mg(2+)</name>
        <dbReference type="ChEBI" id="CHEBI:18420"/>
    </cofactor>
</comment>
<dbReference type="PANTHER" id="PTHR32057:SF14">
    <property type="entry name" value="PROTEIN ADENYLYLTRANSFERASE SELO, MITOCHONDRIAL"/>
    <property type="match status" value="1"/>
</dbReference>
<dbReference type="EMBL" id="JAPFFK010000015">
    <property type="protein sequence ID" value="KAJ6713408.1"/>
    <property type="molecule type" value="Genomic_DNA"/>
</dbReference>
<evidence type="ECO:0000313" key="12">
    <source>
        <dbReference type="Proteomes" id="UP001151532"/>
    </source>
</evidence>
<keyword evidence="5" id="KW-0479">Metal-binding</keyword>
<keyword evidence="12" id="KW-1185">Reference proteome</keyword>
<dbReference type="HAMAP" id="MF_00692">
    <property type="entry name" value="SelO"/>
    <property type="match status" value="1"/>
</dbReference>
<evidence type="ECO:0000256" key="1">
    <source>
        <dbReference type="ARBA" id="ARBA00001946"/>
    </source>
</evidence>
<keyword evidence="4 11" id="KW-0548">Nucleotidyltransferase</keyword>
<reference evidence="11" key="2">
    <citation type="journal article" date="2023" name="Int. J. Mol. Sci.">
        <title>De Novo Assembly and Annotation of 11 Diverse Shrub Willow (Salix) Genomes Reveals Novel Gene Organization in Sex-Linked Regions.</title>
        <authorList>
            <person name="Hyden B."/>
            <person name="Feng K."/>
            <person name="Yates T.B."/>
            <person name="Jawdy S."/>
            <person name="Cereghino C."/>
            <person name="Smart L.B."/>
            <person name="Muchero W."/>
        </authorList>
    </citation>
    <scope>NUCLEOTIDE SEQUENCE</scope>
    <source>
        <tissue evidence="11">Shoot tip</tissue>
    </source>
</reference>
<dbReference type="GO" id="GO:0070733">
    <property type="term" value="F:AMPylase activity"/>
    <property type="evidence" value="ECO:0007669"/>
    <property type="project" value="TreeGrafter"/>
</dbReference>
<keyword evidence="3" id="KW-0808">Transferase</keyword>
<dbReference type="GO" id="GO:0005524">
    <property type="term" value="F:ATP binding"/>
    <property type="evidence" value="ECO:0007669"/>
    <property type="project" value="UniProtKB-KW"/>
</dbReference>
<dbReference type="PANTHER" id="PTHR32057">
    <property type="entry name" value="PROTEIN ADENYLYLTRANSFERASE SELO, MITOCHONDRIAL"/>
    <property type="match status" value="1"/>
</dbReference>
<evidence type="ECO:0000256" key="2">
    <source>
        <dbReference type="ARBA" id="ARBA00009747"/>
    </source>
</evidence>
<dbReference type="Proteomes" id="UP001151532">
    <property type="component" value="Chromosome 1"/>
</dbReference>
<evidence type="ECO:0000313" key="11">
    <source>
        <dbReference type="EMBL" id="KAJ6713408.1"/>
    </source>
</evidence>
<evidence type="ECO:0000256" key="5">
    <source>
        <dbReference type="ARBA" id="ARBA00022723"/>
    </source>
</evidence>
<dbReference type="AlphaFoldDB" id="A0A9Q0TKT4"/>
<sequence>MPPLLSHSSSPLSLLRFLLPIKSPLYPPSFLKSQFCPLSPPAHLCKPSLSRHVSTSSSPPSSGSSSSVSMESSSPEPTVSLDSVTLDLKNQTLGPDDASTAKLKLEDLNWDHSFVRALPGDPRADTIPRQVMHACYTKLVAWSDSVADLFDLDLKEFERPDFPLLFSGASPLVGALPYAQCYGGHQFGMWAGQLGDGRAITLGEVVNSKSERWELQLKGAGRTPYSRFADGLAVLRSSIREFLCSEAMHSLGIPTTRALSLVTTGKNVTRDMFYDGNAKEEPDYAIRHHFPHIENMNKSEGLSFSTGDEDHSVVDLTSNKYAAWTVEIAERTASMIASWQGVGFTHGVMNTDNMSILGLTIDYGPFGFLDAFDPSFTPNTTDLPGRRYCFANQPDIGLWNIAQFTATLSTAKLIDNKEADYAMERYGNKFMDEYQAMMTRKLGLPKYNKQLISKLLNNMAVDKVDYTNFFRLLSNVKADPNIPEDELLVPLKAVLLDIGQERKEAWISWVQTYVHELAASGISDEQRKAQMDSVNPKYVLRNYLCQTAIDAAEQGDYSEVRRLLKLMERPYDEHPGMEKYARLPPAWAYRPGVCMLSCSS</sequence>
<keyword evidence="7" id="KW-0067">ATP-binding</keyword>
<evidence type="ECO:0000256" key="10">
    <source>
        <dbReference type="SAM" id="MobiDB-lite"/>
    </source>
</evidence>
<dbReference type="GO" id="GO:0046872">
    <property type="term" value="F:metal ion binding"/>
    <property type="evidence" value="ECO:0007669"/>
    <property type="project" value="UniProtKB-KW"/>
</dbReference>
<evidence type="ECO:0000256" key="6">
    <source>
        <dbReference type="ARBA" id="ARBA00022741"/>
    </source>
</evidence>
<dbReference type="GO" id="GO:0009534">
    <property type="term" value="C:chloroplast thylakoid"/>
    <property type="evidence" value="ECO:0007669"/>
    <property type="project" value="TreeGrafter"/>
</dbReference>